<accession>A0A9D4FGF5</accession>
<protein>
    <submittedName>
        <fullName evidence="1">Uncharacterized protein</fullName>
    </submittedName>
</protein>
<comment type="caution">
    <text evidence="1">The sequence shown here is derived from an EMBL/GenBank/DDBJ whole genome shotgun (WGS) entry which is preliminary data.</text>
</comment>
<dbReference type="AlphaFoldDB" id="A0A9D4FGF5"/>
<evidence type="ECO:0000313" key="1">
    <source>
        <dbReference type="EMBL" id="KAH3796196.1"/>
    </source>
</evidence>
<organism evidence="1 2">
    <name type="scientific">Dreissena polymorpha</name>
    <name type="common">Zebra mussel</name>
    <name type="synonym">Mytilus polymorpha</name>
    <dbReference type="NCBI Taxonomy" id="45954"/>
    <lineage>
        <taxon>Eukaryota</taxon>
        <taxon>Metazoa</taxon>
        <taxon>Spiralia</taxon>
        <taxon>Lophotrochozoa</taxon>
        <taxon>Mollusca</taxon>
        <taxon>Bivalvia</taxon>
        <taxon>Autobranchia</taxon>
        <taxon>Heteroconchia</taxon>
        <taxon>Euheterodonta</taxon>
        <taxon>Imparidentia</taxon>
        <taxon>Neoheterodontei</taxon>
        <taxon>Myida</taxon>
        <taxon>Dreissenoidea</taxon>
        <taxon>Dreissenidae</taxon>
        <taxon>Dreissena</taxon>
    </lineage>
</organism>
<reference evidence="1" key="1">
    <citation type="journal article" date="2019" name="bioRxiv">
        <title>The Genome of the Zebra Mussel, Dreissena polymorpha: A Resource for Invasive Species Research.</title>
        <authorList>
            <person name="McCartney M.A."/>
            <person name="Auch B."/>
            <person name="Kono T."/>
            <person name="Mallez S."/>
            <person name="Zhang Y."/>
            <person name="Obille A."/>
            <person name="Becker A."/>
            <person name="Abrahante J.E."/>
            <person name="Garbe J."/>
            <person name="Badalamenti J.P."/>
            <person name="Herman A."/>
            <person name="Mangelson H."/>
            <person name="Liachko I."/>
            <person name="Sullivan S."/>
            <person name="Sone E.D."/>
            <person name="Koren S."/>
            <person name="Silverstein K.A.T."/>
            <person name="Beckman K.B."/>
            <person name="Gohl D.M."/>
        </authorList>
    </citation>
    <scope>NUCLEOTIDE SEQUENCE</scope>
    <source>
        <strain evidence="1">Duluth1</strain>
        <tissue evidence="1">Whole animal</tissue>
    </source>
</reference>
<reference evidence="1" key="2">
    <citation type="submission" date="2020-11" db="EMBL/GenBank/DDBJ databases">
        <authorList>
            <person name="McCartney M.A."/>
            <person name="Auch B."/>
            <person name="Kono T."/>
            <person name="Mallez S."/>
            <person name="Becker A."/>
            <person name="Gohl D.M."/>
            <person name="Silverstein K.A.T."/>
            <person name="Koren S."/>
            <person name="Bechman K.B."/>
            <person name="Herman A."/>
            <person name="Abrahante J.E."/>
            <person name="Garbe J."/>
        </authorList>
    </citation>
    <scope>NUCLEOTIDE SEQUENCE</scope>
    <source>
        <strain evidence="1">Duluth1</strain>
        <tissue evidence="1">Whole animal</tissue>
    </source>
</reference>
<name>A0A9D4FGF5_DREPO</name>
<dbReference type="Proteomes" id="UP000828390">
    <property type="component" value="Unassembled WGS sequence"/>
</dbReference>
<evidence type="ECO:0000313" key="2">
    <source>
        <dbReference type="Proteomes" id="UP000828390"/>
    </source>
</evidence>
<gene>
    <name evidence="1" type="ORF">DPMN_149764</name>
</gene>
<proteinExistence type="predicted"/>
<dbReference type="EMBL" id="JAIWYP010000007">
    <property type="protein sequence ID" value="KAH3796196.1"/>
    <property type="molecule type" value="Genomic_DNA"/>
</dbReference>
<sequence length="53" mass="5646">MQKKRISEKAYKFIIIIISSSSSSSSITTTTTTTIIIPLTGLVVGVKRSVVGC</sequence>
<keyword evidence="2" id="KW-1185">Reference proteome</keyword>